<dbReference type="Gene3D" id="3.40.50.1000">
    <property type="entry name" value="HAD superfamily/HAD-like"/>
    <property type="match status" value="2"/>
</dbReference>
<dbReference type="GO" id="GO:0016791">
    <property type="term" value="F:phosphatase activity"/>
    <property type="evidence" value="ECO:0007669"/>
    <property type="project" value="TreeGrafter"/>
</dbReference>
<dbReference type="InterPro" id="IPR023214">
    <property type="entry name" value="HAD_sf"/>
</dbReference>
<dbReference type="InterPro" id="IPR006353">
    <property type="entry name" value="HAD-SF_hydro_IIA_CECR5"/>
</dbReference>
<dbReference type="PANTHER" id="PTHR19288:SF93">
    <property type="entry name" value="FI11325P-RELATED"/>
    <property type="match status" value="1"/>
</dbReference>
<accession>A0A9P1D035</accession>
<reference evidence="2" key="2">
    <citation type="submission" date="2024-04" db="EMBL/GenBank/DDBJ databases">
        <authorList>
            <person name="Chen Y."/>
            <person name="Shah S."/>
            <person name="Dougan E. K."/>
            <person name="Thang M."/>
            <person name="Chan C."/>
        </authorList>
    </citation>
    <scope>NUCLEOTIDE SEQUENCE [LARGE SCALE GENOMIC DNA]</scope>
</reference>
<evidence type="ECO:0000313" key="1">
    <source>
        <dbReference type="EMBL" id="CAI4000013.1"/>
    </source>
</evidence>
<evidence type="ECO:0000313" key="2">
    <source>
        <dbReference type="EMBL" id="CAL1153388.1"/>
    </source>
</evidence>
<dbReference type="Pfam" id="PF13344">
    <property type="entry name" value="Hydrolase_6"/>
    <property type="match status" value="1"/>
</dbReference>
<dbReference type="InterPro" id="IPR036412">
    <property type="entry name" value="HAD-like_sf"/>
</dbReference>
<sequence>MWTRSGHVRHSVHCVRRVFPGATRQIGARNASRTAVVLDIDGVVTRGATAVPGAAEALRRLRQQQIPFVFMTNGGGVTEKKKAEELCSLLGVDGIDADRMLLSHTPFRPLAERFREKRVLLVGSKDTAEVAESYGFDVGNMAVTSSQIVKALPEIYPWPVTHCTLPPVDVNAADAPPIEAVLIFYWPSDWAMELQAVVDDMQVVSDVLAGGRPLGVGTTGTNGTGVQCAELWSSNPDFLWQAGYPVPRFGTGAFVECLQALWKPFGRSPLEVQECGKPYAVQFQAARKLLSQLAQHDDFERIYMIGDNPAADVRGANSAGDPWRSILVCTGVYQGGVGSNDKEDPAWRVEENLPDAVESILRMSG</sequence>
<dbReference type="SUPFAM" id="SSF56784">
    <property type="entry name" value="HAD-like"/>
    <property type="match status" value="1"/>
</dbReference>
<dbReference type="NCBIfam" id="TIGR01460">
    <property type="entry name" value="HAD-SF-IIA"/>
    <property type="match status" value="1"/>
</dbReference>
<dbReference type="EMBL" id="CAMXCT010002719">
    <property type="protein sequence ID" value="CAI4000013.1"/>
    <property type="molecule type" value="Genomic_DNA"/>
</dbReference>
<dbReference type="EMBL" id="CAMXCT020002719">
    <property type="protein sequence ID" value="CAL1153388.1"/>
    <property type="molecule type" value="Genomic_DNA"/>
</dbReference>
<dbReference type="InterPro" id="IPR006357">
    <property type="entry name" value="HAD-SF_hydro_IIA"/>
</dbReference>
<dbReference type="AlphaFoldDB" id="A0A9P1D035"/>
<dbReference type="EMBL" id="CAMXCT030002719">
    <property type="protein sequence ID" value="CAL4787325.1"/>
    <property type="molecule type" value="Genomic_DNA"/>
</dbReference>
<comment type="caution">
    <text evidence="1">The sequence shown here is derived from an EMBL/GenBank/DDBJ whole genome shotgun (WGS) entry which is preliminary data.</text>
</comment>
<dbReference type="Pfam" id="PF13242">
    <property type="entry name" value="Hydrolase_like"/>
    <property type="match status" value="1"/>
</dbReference>
<name>A0A9P1D035_9DINO</name>
<dbReference type="OrthoDB" id="10251048at2759"/>
<dbReference type="Proteomes" id="UP001152797">
    <property type="component" value="Unassembled WGS sequence"/>
</dbReference>
<keyword evidence="4" id="KW-1185">Reference proteome</keyword>
<organism evidence="1">
    <name type="scientific">Cladocopium goreaui</name>
    <dbReference type="NCBI Taxonomy" id="2562237"/>
    <lineage>
        <taxon>Eukaryota</taxon>
        <taxon>Sar</taxon>
        <taxon>Alveolata</taxon>
        <taxon>Dinophyceae</taxon>
        <taxon>Suessiales</taxon>
        <taxon>Symbiodiniaceae</taxon>
        <taxon>Cladocopium</taxon>
    </lineage>
</organism>
<evidence type="ECO:0000313" key="3">
    <source>
        <dbReference type="EMBL" id="CAL4787325.1"/>
    </source>
</evidence>
<dbReference type="PANTHER" id="PTHR19288">
    <property type="entry name" value="4-NITROPHENYLPHOSPHATASE-RELATED"/>
    <property type="match status" value="1"/>
</dbReference>
<gene>
    <name evidence="1" type="ORF">C1SCF055_LOCUS26168</name>
</gene>
<reference evidence="1" key="1">
    <citation type="submission" date="2022-10" db="EMBL/GenBank/DDBJ databases">
        <authorList>
            <person name="Chen Y."/>
            <person name="Dougan E. K."/>
            <person name="Chan C."/>
            <person name="Rhodes N."/>
            <person name="Thang M."/>
        </authorList>
    </citation>
    <scope>NUCLEOTIDE SEQUENCE</scope>
</reference>
<dbReference type="GO" id="GO:0005737">
    <property type="term" value="C:cytoplasm"/>
    <property type="evidence" value="ECO:0007669"/>
    <property type="project" value="TreeGrafter"/>
</dbReference>
<evidence type="ECO:0000313" key="4">
    <source>
        <dbReference type="Proteomes" id="UP001152797"/>
    </source>
</evidence>
<proteinExistence type="predicted"/>
<protein>
    <submittedName>
        <fullName evidence="3">CDP-alcohol phosphatidyltransferase class-I family protein C22A12.08c</fullName>
    </submittedName>
</protein>
<dbReference type="NCBIfam" id="TIGR01456">
    <property type="entry name" value="CECR5"/>
    <property type="match status" value="1"/>
</dbReference>